<keyword evidence="1" id="KW-0472">Membrane</keyword>
<dbReference type="EMBL" id="JAFDVD010000003">
    <property type="protein sequence ID" value="MBM6399305.1"/>
    <property type="molecule type" value="Genomic_DNA"/>
</dbReference>
<feature type="transmembrane region" description="Helical" evidence="1">
    <location>
        <begin position="148"/>
        <end position="169"/>
    </location>
</feature>
<feature type="transmembrane region" description="Helical" evidence="1">
    <location>
        <begin position="181"/>
        <end position="201"/>
    </location>
</feature>
<evidence type="ECO:0000313" key="2">
    <source>
        <dbReference type="EMBL" id="MBM6399305.1"/>
    </source>
</evidence>
<keyword evidence="3" id="KW-1185">Reference proteome</keyword>
<dbReference type="Proteomes" id="UP001430172">
    <property type="component" value="Unassembled WGS sequence"/>
</dbReference>
<sequence>MSSTQTTHPAPTSARTGPRRLVGAAAVATAVAVVAENAVFAASGAPGYDTPVDEVLAYYAGHRGVVAFAAGLVAVYLPLLLVVLTGLRGLGERRDGVAALWSRLAVAAGSVVSAVLVLVNVLQVGLALSVDSDTEPTPALELVWRVHAAGFAFVLPVLGATVAAAALATDAAGVTPRWQRLLGLGSGGLLLAAGVGTLAVADGSPLIVVGLLGFAGFLVWLLATGLRLLRA</sequence>
<evidence type="ECO:0000256" key="1">
    <source>
        <dbReference type="SAM" id="Phobius"/>
    </source>
</evidence>
<feature type="transmembrane region" description="Helical" evidence="1">
    <location>
        <begin position="207"/>
        <end position="229"/>
    </location>
</feature>
<keyword evidence="1" id="KW-0812">Transmembrane</keyword>
<proteinExistence type="predicted"/>
<gene>
    <name evidence="2" type="ORF">JQN70_02780</name>
</gene>
<comment type="caution">
    <text evidence="2">The sequence shown here is derived from an EMBL/GenBank/DDBJ whole genome shotgun (WGS) entry which is preliminary data.</text>
</comment>
<protein>
    <recommendedName>
        <fullName evidence="4">DUF4386 family protein</fullName>
    </recommendedName>
</protein>
<name>A0ABS2CHE9_9MICO</name>
<feature type="transmembrane region" description="Helical" evidence="1">
    <location>
        <begin position="65"/>
        <end position="84"/>
    </location>
</feature>
<organism evidence="2 3">
    <name type="scientific">Phycicoccus sonneratiae</name>
    <dbReference type="NCBI Taxonomy" id="2807628"/>
    <lineage>
        <taxon>Bacteria</taxon>
        <taxon>Bacillati</taxon>
        <taxon>Actinomycetota</taxon>
        <taxon>Actinomycetes</taxon>
        <taxon>Micrococcales</taxon>
        <taxon>Intrasporangiaceae</taxon>
        <taxon>Phycicoccus</taxon>
    </lineage>
</organism>
<feature type="transmembrane region" description="Helical" evidence="1">
    <location>
        <begin position="104"/>
        <end position="128"/>
    </location>
</feature>
<keyword evidence="1" id="KW-1133">Transmembrane helix</keyword>
<evidence type="ECO:0000313" key="3">
    <source>
        <dbReference type="Proteomes" id="UP001430172"/>
    </source>
</evidence>
<accession>A0ABS2CHE9</accession>
<reference evidence="2" key="1">
    <citation type="submission" date="2021-02" db="EMBL/GenBank/DDBJ databases">
        <title>Phycicoccus sp. MQZ13P-5T, whole genome shotgun sequence.</title>
        <authorList>
            <person name="Tuo L."/>
        </authorList>
    </citation>
    <scope>NUCLEOTIDE SEQUENCE</scope>
    <source>
        <strain evidence="2">MQZ13P-5</strain>
    </source>
</reference>
<evidence type="ECO:0008006" key="4">
    <source>
        <dbReference type="Google" id="ProtNLM"/>
    </source>
</evidence>
<dbReference type="RefSeq" id="WP_204129767.1">
    <property type="nucleotide sequence ID" value="NZ_JAFDVD010000003.1"/>
</dbReference>